<dbReference type="InterPro" id="IPR006145">
    <property type="entry name" value="PsdUridine_synth_RsuA/RluA"/>
</dbReference>
<reference evidence="8 9" key="1">
    <citation type="submission" date="2014-09" db="EMBL/GenBank/DDBJ databases">
        <title>A draft genome sequence for Xanthomonas axonopodis pv. vasculorum NCPPB 900.</title>
        <authorList>
            <person name="Harrison J."/>
            <person name="Studholme D.J."/>
        </authorList>
    </citation>
    <scope>NUCLEOTIDE SEQUENCE [LARGE SCALE GENOMIC DNA]</scope>
    <source>
        <strain evidence="8 9">NCPPB 900</strain>
    </source>
</reference>
<comment type="caution">
    <text evidence="8">The sequence shown here is derived from an EMBL/GenBank/DDBJ whole genome shotgun (WGS) entry which is preliminary data.</text>
</comment>
<dbReference type="InterPro" id="IPR000748">
    <property type="entry name" value="PsdUridine_synth_RsuA/RluB/E/F"/>
</dbReference>
<evidence type="ECO:0000256" key="7">
    <source>
        <dbReference type="SAM" id="MobiDB-lite"/>
    </source>
</evidence>
<feature type="region of interest" description="Disordered" evidence="7">
    <location>
        <begin position="1"/>
        <end position="20"/>
    </location>
</feature>
<accession>A0A098PZF6</accession>
<keyword evidence="3 6" id="KW-0413">Isomerase</keyword>
<dbReference type="SUPFAM" id="SSF55174">
    <property type="entry name" value="Alpha-L RNA-binding motif"/>
    <property type="match status" value="1"/>
</dbReference>
<dbReference type="GO" id="GO:0003723">
    <property type="term" value="F:RNA binding"/>
    <property type="evidence" value="ECO:0007669"/>
    <property type="project" value="InterPro"/>
</dbReference>
<dbReference type="EMBL" id="JPHD02000113">
    <property type="protein sequence ID" value="KGE51092.1"/>
    <property type="molecule type" value="Genomic_DNA"/>
</dbReference>
<dbReference type="STRING" id="325777.GW15_0217650"/>
<dbReference type="EC" id="5.4.99.-" evidence="6"/>
<dbReference type="PANTHER" id="PTHR47683:SF2">
    <property type="entry name" value="RNA-BINDING S4 DOMAIN-CONTAINING PROTEIN"/>
    <property type="match status" value="1"/>
</dbReference>
<dbReference type="InterPro" id="IPR018496">
    <property type="entry name" value="PsdUridine_synth_RsuA/RluB_CS"/>
</dbReference>
<dbReference type="InterPro" id="IPR020103">
    <property type="entry name" value="PsdUridine_synth_cat_dom_sf"/>
</dbReference>
<comment type="catalytic activity">
    <reaction evidence="5">
        <text>uridine(2604) in 23S rRNA = pseudouridine(2604) in 23S rRNA</text>
        <dbReference type="Rhea" id="RHEA:38875"/>
        <dbReference type="Rhea" id="RHEA-COMP:10093"/>
        <dbReference type="Rhea" id="RHEA-COMP:10094"/>
        <dbReference type="ChEBI" id="CHEBI:65314"/>
        <dbReference type="ChEBI" id="CHEBI:65315"/>
        <dbReference type="EC" id="5.4.99.21"/>
    </reaction>
</comment>
<dbReference type="PROSITE" id="PS01149">
    <property type="entry name" value="PSI_RSU"/>
    <property type="match status" value="1"/>
</dbReference>
<dbReference type="InterPro" id="IPR042092">
    <property type="entry name" value="PsdUridine_s_RsuA/RluB/E/F_cat"/>
</dbReference>
<dbReference type="CDD" id="cd00165">
    <property type="entry name" value="S4"/>
    <property type="match status" value="1"/>
</dbReference>
<dbReference type="Pfam" id="PF00849">
    <property type="entry name" value="PseudoU_synth_2"/>
    <property type="match status" value="1"/>
</dbReference>
<dbReference type="AlphaFoldDB" id="A0A098PZF6"/>
<dbReference type="Gene3D" id="3.30.70.580">
    <property type="entry name" value="Pseudouridine synthase I, catalytic domain, N-terminal subdomain"/>
    <property type="match status" value="1"/>
</dbReference>
<dbReference type="InterPro" id="IPR050343">
    <property type="entry name" value="RsuA_PseudoU_synthase"/>
</dbReference>
<dbReference type="Pfam" id="PF01479">
    <property type="entry name" value="S4"/>
    <property type="match status" value="1"/>
</dbReference>
<organism evidence="8 9">
    <name type="scientific">Xanthomonas axonopodis pv. vasculorum</name>
    <dbReference type="NCBI Taxonomy" id="325777"/>
    <lineage>
        <taxon>Bacteria</taxon>
        <taxon>Pseudomonadati</taxon>
        <taxon>Pseudomonadota</taxon>
        <taxon>Gammaproteobacteria</taxon>
        <taxon>Lysobacterales</taxon>
        <taxon>Lysobacteraceae</taxon>
        <taxon>Xanthomonas</taxon>
    </lineage>
</organism>
<dbReference type="GO" id="GO:0000455">
    <property type="term" value="P:enzyme-directed rRNA pseudouridine synthesis"/>
    <property type="evidence" value="ECO:0007669"/>
    <property type="project" value="UniProtKB-ARBA"/>
</dbReference>
<evidence type="ECO:0000313" key="8">
    <source>
        <dbReference type="EMBL" id="KGE51092.1"/>
    </source>
</evidence>
<evidence type="ECO:0000256" key="1">
    <source>
        <dbReference type="ARBA" id="ARBA00008348"/>
    </source>
</evidence>
<comment type="catalytic activity">
    <reaction evidence="4">
        <text>uridine(35) in tRNA(Tyr) = pseudouridine(35) in tRNA(Tyr)</text>
        <dbReference type="Rhea" id="RHEA:60556"/>
        <dbReference type="Rhea" id="RHEA-COMP:15607"/>
        <dbReference type="Rhea" id="RHEA-COMP:15608"/>
        <dbReference type="ChEBI" id="CHEBI:65314"/>
        <dbReference type="ChEBI" id="CHEBI:65315"/>
    </reaction>
</comment>
<dbReference type="SUPFAM" id="SSF55120">
    <property type="entry name" value="Pseudouridine synthase"/>
    <property type="match status" value="1"/>
</dbReference>
<keyword evidence="2" id="KW-0698">rRNA processing</keyword>
<dbReference type="GeneID" id="58004261"/>
<dbReference type="eggNOG" id="COG1187">
    <property type="taxonomic scope" value="Bacteria"/>
</dbReference>
<dbReference type="Gene3D" id="3.10.290.10">
    <property type="entry name" value="RNA-binding S4 domain"/>
    <property type="match status" value="1"/>
</dbReference>
<comment type="similarity">
    <text evidence="1 6">Belongs to the pseudouridine synthase RsuA family.</text>
</comment>
<sequence length="286" mass="30590">MPRRPAPAPSRQRQRGPGAAGAVRTSAAASANAASRHGLARVLSKLGVCSRTEAARWIADGRVSVSARVVRDPEFPIRGDQQSSITVDGQPLAGQARCYLMLNKPRGVVTTVRDEQGRDTVYRCFDGAGLPWIAPVGRLDKASEGLLLFSNDPQWAATVTDPTTGPDKTYHVQIDCRPSAAQLAQLQAGVVDPDPEGEGVLLRVKQVSVLREGERNAWLEIVLDEGRNRQIRRLLAAVDIGVLRLVRVAIGPLAMGELGKGAWRMLSGEEVRALVPAAHASAPGAR</sequence>
<evidence type="ECO:0000256" key="3">
    <source>
        <dbReference type="ARBA" id="ARBA00023235"/>
    </source>
</evidence>
<dbReference type="HOGENOM" id="CLU_024979_1_2_6"/>
<feature type="compositionally biased region" description="Low complexity" evidence="7">
    <location>
        <begin position="9"/>
        <end position="20"/>
    </location>
</feature>
<dbReference type="CDD" id="cd02870">
    <property type="entry name" value="PseudoU_synth_RsuA_like"/>
    <property type="match status" value="1"/>
</dbReference>
<dbReference type="GO" id="GO:0160138">
    <property type="term" value="F:23S rRNA pseudouridine(2604) synthase activity"/>
    <property type="evidence" value="ECO:0007669"/>
    <property type="project" value="UniProtKB-EC"/>
</dbReference>
<dbReference type="InterPro" id="IPR020094">
    <property type="entry name" value="TruA/RsuA/RluB/E/F_N"/>
</dbReference>
<dbReference type="Gene3D" id="3.30.70.1560">
    <property type="entry name" value="Alpha-L RNA-binding motif"/>
    <property type="match status" value="1"/>
</dbReference>
<evidence type="ECO:0000256" key="4">
    <source>
        <dbReference type="ARBA" id="ARBA00036390"/>
    </source>
</evidence>
<gene>
    <name evidence="8" type="ORF">GW15_0217650</name>
</gene>
<dbReference type="RefSeq" id="WP_042823936.1">
    <property type="nucleotide sequence ID" value="NZ_CP053649.1"/>
</dbReference>
<dbReference type="InterPro" id="IPR002942">
    <property type="entry name" value="S4_RNA-bd"/>
</dbReference>
<protein>
    <recommendedName>
        <fullName evidence="6">Pseudouridine synthase</fullName>
        <ecNumber evidence="6">5.4.99.-</ecNumber>
    </recommendedName>
</protein>
<name>A0A098PZF6_9XANT</name>
<proteinExistence type="inferred from homology"/>
<evidence type="ECO:0000313" key="9">
    <source>
        <dbReference type="Proteomes" id="UP000028012"/>
    </source>
</evidence>
<evidence type="ECO:0000256" key="6">
    <source>
        <dbReference type="RuleBase" id="RU003887"/>
    </source>
</evidence>
<dbReference type="PROSITE" id="PS50889">
    <property type="entry name" value="S4"/>
    <property type="match status" value="1"/>
</dbReference>
<evidence type="ECO:0000256" key="5">
    <source>
        <dbReference type="ARBA" id="ARBA00036535"/>
    </source>
</evidence>
<dbReference type="NCBIfam" id="TIGR00093">
    <property type="entry name" value="pseudouridine synthase"/>
    <property type="match status" value="1"/>
</dbReference>
<dbReference type="InterPro" id="IPR036986">
    <property type="entry name" value="S4_RNA-bd_sf"/>
</dbReference>
<dbReference type="PANTHER" id="PTHR47683">
    <property type="entry name" value="PSEUDOURIDINE SYNTHASE FAMILY PROTEIN-RELATED"/>
    <property type="match status" value="1"/>
</dbReference>
<dbReference type="Proteomes" id="UP000028012">
    <property type="component" value="Unassembled WGS sequence"/>
</dbReference>
<evidence type="ECO:0000256" key="2">
    <source>
        <dbReference type="ARBA" id="ARBA00022552"/>
    </source>
</evidence>